<keyword evidence="8 10" id="KW-0472">Membrane</keyword>
<reference evidence="11 12" key="1">
    <citation type="submission" date="2017-08" db="EMBL/GenBank/DDBJ databases">
        <title>Harnessing the power of phylogenomics to disentangle the directionality and signatures of interkingdom host jumping in the parasitic fungal genus Tolypocladium.</title>
        <authorList>
            <person name="Quandt C.A."/>
            <person name="Patterson W."/>
            <person name="Spatafora J.W."/>
        </authorList>
    </citation>
    <scope>NUCLEOTIDE SEQUENCE [LARGE SCALE GENOMIC DNA]</scope>
    <source>
        <strain evidence="11 12">CBS 113982</strain>
    </source>
</reference>
<dbReference type="SUPFAM" id="SSF103481">
    <property type="entry name" value="Multidrug resistance efflux transporter EmrE"/>
    <property type="match status" value="1"/>
</dbReference>
<organism evidence="11 12">
    <name type="scientific">Tolypocladium capitatum</name>
    <dbReference type="NCBI Taxonomy" id="45235"/>
    <lineage>
        <taxon>Eukaryota</taxon>
        <taxon>Fungi</taxon>
        <taxon>Dikarya</taxon>
        <taxon>Ascomycota</taxon>
        <taxon>Pezizomycotina</taxon>
        <taxon>Sordariomycetes</taxon>
        <taxon>Hypocreomycetidae</taxon>
        <taxon>Hypocreales</taxon>
        <taxon>Ophiocordycipitaceae</taxon>
        <taxon>Tolypocladium</taxon>
    </lineage>
</organism>
<evidence type="ECO:0000256" key="6">
    <source>
        <dbReference type="ARBA" id="ARBA00022824"/>
    </source>
</evidence>
<dbReference type="GO" id="GO:0000139">
    <property type="term" value="C:Golgi membrane"/>
    <property type="evidence" value="ECO:0007669"/>
    <property type="project" value="TreeGrafter"/>
</dbReference>
<sequence>MWPRAGAARPARAVQGVQGSRLARRGTSTLLLKPSCPVRRFVDCQPAPLVPSAARFSCVLFFPRVLALARDRSVRYFARFFSPSASSTSAPRTRHARGRVGARAADAMARTKQPAVKRESSSEYFNRRTATWEDAHGNGEKRGNGQQQTVAVGPRADVDDERNQAGLVQLVISVAGIYASFLTWAYLQEKLTTTPYGPKDAPERWHFPVFLNTIQSVFAAAVGSVYLFLSTPRGAPVAPIIPSRHILGPLALVAVTSSLASPFGYASLAHLDYITFLLAKSCKLLPVMFLHITVFRKRYPLYKYLVVAAVTAGVAVFTLHSGRKHKASARSEDSNVAWGLLLLGVNLLFDGLTNSTQDHIFQTFRPYGGPQMMCANNMMSTLVTGFYLLASPYLVATGIGDWLGMDVAGSAGELGEALGFMARYPSVWKDVLGFAACGAVGQVFIFYTLSTFSSVLLVTVTVTRKMFTMILSVVAFGHRLTQMQWLGVGLVFGGISVEAAIARQEKMAKEAAKKFAASKKDS</sequence>
<dbReference type="Proteomes" id="UP000236621">
    <property type="component" value="Unassembled WGS sequence"/>
</dbReference>
<dbReference type="GO" id="GO:0005459">
    <property type="term" value="F:UDP-galactose transmembrane transporter activity"/>
    <property type="evidence" value="ECO:0007669"/>
    <property type="project" value="TreeGrafter"/>
</dbReference>
<evidence type="ECO:0000256" key="10">
    <source>
        <dbReference type="SAM" id="Phobius"/>
    </source>
</evidence>
<keyword evidence="3" id="KW-0813">Transport</keyword>
<dbReference type="PANTHER" id="PTHR10778:SF10">
    <property type="entry name" value="SOLUTE CARRIER FAMILY 35 MEMBER B1"/>
    <property type="match status" value="1"/>
</dbReference>
<dbReference type="Pfam" id="PF08449">
    <property type="entry name" value="UAA"/>
    <property type="match status" value="1"/>
</dbReference>
<dbReference type="GO" id="GO:0005460">
    <property type="term" value="F:UDP-glucose transmembrane transporter activity"/>
    <property type="evidence" value="ECO:0007669"/>
    <property type="project" value="TreeGrafter"/>
</dbReference>
<dbReference type="AlphaFoldDB" id="A0A2K3QCC3"/>
<keyword evidence="7 10" id="KW-1133">Transmembrane helix</keyword>
<comment type="caution">
    <text evidence="11">The sequence shown here is derived from an EMBL/GenBank/DDBJ whole genome shotgun (WGS) entry which is preliminary data.</text>
</comment>
<feature type="transmembrane region" description="Helical" evidence="10">
    <location>
        <begin position="274"/>
        <end position="294"/>
    </location>
</feature>
<keyword evidence="12" id="KW-1185">Reference proteome</keyword>
<evidence type="ECO:0000256" key="5">
    <source>
        <dbReference type="ARBA" id="ARBA00022692"/>
    </source>
</evidence>
<feature type="transmembrane region" description="Helical" evidence="10">
    <location>
        <begin position="301"/>
        <end position="321"/>
    </location>
</feature>
<evidence type="ECO:0000256" key="2">
    <source>
        <dbReference type="ARBA" id="ARBA00010694"/>
    </source>
</evidence>
<keyword evidence="5 10" id="KW-0812">Transmembrane</keyword>
<evidence type="ECO:0000256" key="8">
    <source>
        <dbReference type="ARBA" id="ARBA00023136"/>
    </source>
</evidence>
<feature type="transmembrane region" description="Helical" evidence="10">
    <location>
        <begin position="250"/>
        <end position="268"/>
    </location>
</feature>
<dbReference type="InterPro" id="IPR037185">
    <property type="entry name" value="EmrE-like"/>
</dbReference>
<keyword evidence="6" id="KW-0256">Endoplasmic reticulum</keyword>
<dbReference type="GO" id="GO:0005789">
    <property type="term" value="C:endoplasmic reticulum membrane"/>
    <property type="evidence" value="ECO:0007669"/>
    <property type="project" value="UniProtKB-SubCell"/>
</dbReference>
<dbReference type="OrthoDB" id="1601at2759"/>
<evidence type="ECO:0000256" key="1">
    <source>
        <dbReference type="ARBA" id="ARBA00004477"/>
    </source>
</evidence>
<feature type="transmembrane region" description="Helical" evidence="10">
    <location>
        <begin position="431"/>
        <end position="449"/>
    </location>
</feature>
<dbReference type="EMBL" id="NRSZ01000794">
    <property type="protein sequence ID" value="PNY25190.1"/>
    <property type="molecule type" value="Genomic_DNA"/>
</dbReference>
<evidence type="ECO:0000256" key="4">
    <source>
        <dbReference type="ARBA" id="ARBA00022597"/>
    </source>
</evidence>
<evidence type="ECO:0000256" key="7">
    <source>
        <dbReference type="ARBA" id="ARBA00022989"/>
    </source>
</evidence>
<name>A0A2K3QCC3_9HYPO</name>
<keyword evidence="4" id="KW-0762">Sugar transport</keyword>
<comment type="similarity">
    <text evidence="2">Belongs to the nucleotide-sugar transporter family. SLC35B subfamily.</text>
</comment>
<dbReference type="STRING" id="45235.A0A2K3QCC3"/>
<evidence type="ECO:0000313" key="11">
    <source>
        <dbReference type="EMBL" id="PNY25190.1"/>
    </source>
</evidence>
<accession>A0A2K3QCC3</accession>
<dbReference type="InterPro" id="IPR013657">
    <property type="entry name" value="SCL35B1-4/HUT1"/>
</dbReference>
<evidence type="ECO:0000256" key="3">
    <source>
        <dbReference type="ARBA" id="ARBA00022448"/>
    </source>
</evidence>
<feature type="transmembrane region" description="Helical" evidence="10">
    <location>
        <begin position="374"/>
        <end position="395"/>
    </location>
</feature>
<protein>
    <recommendedName>
        <fullName evidence="9">UDP-galactose transporter homolog 1</fullName>
    </recommendedName>
</protein>
<evidence type="ECO:0000313" key="12">
    <source>
        <dbReference type="Proteomes" id="UP000236621"/>
    </source>
</evidence>
<gene>
    <name evidence="11" type="ORF">TCAP_04873</name>
</gene>
<feature type="transmembrane region" description="Helical" evidence="10">
    <location>
        <begin position="165"/>
        <end position="187"/>
    </location>
</feature>
<feature type="transmembrane region" description="Helical" evidence="10">
    <location>
        <begin position="336"/>
        <end position="353"/>
    </location>
</feature>
<comment type="subcellular location">
    <subcellularLocation>
        <location evidence="1">Endoplasmic reticulum membrane</location>
        <topology evidence="1">Multi-pass membrane protein</topology>
    </subcellularLocation>
</comment>
<dbReference type="PANTHER" id="PTHR10778">
    <property type="entry name" value="SOLUTE CARRIER FAMILY 35 MEMBER B"/>
    <property type="match status" value="1"/>
</dbReference>
<proteinExistence type="inferred from homology"/>
<evidence type="ECO:0000256" key="9">
    <source>
        <dbReference type="ARBA" id="ARBA00041103"/>
    </source>
</evidence>
<feature type="transmembrane region" description="Helical" evidence="10">
    <location>
        <begin position="207"/>
        <end position="229"/>
    </location>
</feature>